<evidence type="ECO:0000313" key="2">
    <source>
        <dbReference type="Proteomes" id="UP000015103"/>
    </source>
</evidence>
<organism evidence="1 2">
    <name type="scientific">Rhodnius prolixus</name>
    <name type="common">Triatomid bug</name>
    <dbReference type="NCBI Taxonomy" id="13249"/>
    <lineage>
        <taxon>Eukaryota</taxon>
        <taxon>Metazoa</taxon>
        <taxon>Ecdysozoa</taxon>
        <taxon>Arthropoda</taxon>
        <taxon>Hexapoda</taxon>
        <taxon>Insecta</taxon>
        <taxon>Pterygota</taxon>
        <taxon>Neoptera</taxon>
        <taxon>Paraneoptera</taxon>
        <taxon>Hemiptera</taxon>
        <taxon>Heteroptera</taxon>
        <taxon>Panheteroptera</taxon>
        <taxon>Cimicomorpha</taxon>
        <taxon>Reduviidae</taxon>
        <taxon>Triatominae</taxon>
        <taxon>Rhodnius</taxon>
    </lineage>
</organism>
<evidence type="ECO:0000313" key="1">
    <source>
        <dbReference type="EnsemblMetazoa" id="RPRC013582-PA"/>
    </source>
</evidence>
<proteinExistence type="predicted"/>
<dbReference type="InParanoid" id="T1IBB1"/>
<dbReference type="EMBL" id="ACPB03000218">
    <property type="status" value="NOT_ANNOTATED_CDS"/>
    <property type="molecule type" value="Genomic_DNA"/>
</dbReference>
<name>T1IBB1_RHOPR</name>
<dbReference type="EnsemblMetazoa" id="RPRC013582-RA">
    <property type="protein sequence ID" value="RPRC013582-PA"/>
    <property type="gene ID" value="RPRC013582"/>
</dbReference>
<dbReference type="VEuPathDB" id="VectorBase:RPRC013582"/>
<dbReference type="Proteomes" id="UP000015103">
    <property type="component" value="Unassembled WGS sequence"/>
</dbReference>
<keyword evidence="2" id="KW-1185">Reference proteome</keyword>
<dbReference type="AlphaFoldDB" id="T1IBB1"/>
<sequence>MLATLQPVESRSLVPCHCGTYDSTTIYETDPLNIYLSIGNSYLKCSKMVAQDVFVYSPFSARVAYKYHFDERKVPESREVSQSHTTLSKSLLGLLRKQRPAQLRITTSNDCILWQTWYRLSLKNVYSSLYPENILTGTSLDLIA</sequence>
<dbReference type="HOGENOM" id="CLU_1798841_0_0_1"/>
<dbReference type="EMBL" id="ACPB03000219">
    <property type="status" value="NOT_ANNOTATED_CDS"/>
    <property type="molecule type" value="Genomic_DNA"/>
</dbReference>
<protein>
    <submittedName>
        <fullName evidence="1">Uncharacterized protein</fullName>
    </submittedName>
</protein>
<reference evidence="1" key="1">
    <citation type="submission" date="2015-05" db="UniProtKB">
        <authorList>
            <consortium name="EnsemblMetazoa"/>
        </authorList>
    </citation>
    <scope>IDENTIFICATION</scope>
</reference>
<accession>T1IBB1</accession>